<dbReference type="EMBL" id="BARS01004087">
    <property type="protein sequence ID" value="GAF72814.1"/>
    <property type="molecule type" value="Genomic_DNA"/>
</dbReference>
<reference evidence="2" key="1">
    <citation type="journal article" date="2014" name="Front. Microbiol.">
        <title>High frequency of phylogenetically diverse reductive dehalogenase-homologous genes in deep subseafloor sedimentary metagenomes.</title>
        <authorList>
            <person name="Kawai M."/>
            <person name="Futagami T."/>
            <person name="Toyoda A."/>
            <person name="Takaki Y."/>
            <person name="Nishi S."/>
            <person name="Hori S."/>
            <person name="Arai W."/>
            <person name="Tsubouchi T."/>
            <person name="Morono Y."/>
            <person name="Uchiyama I."/>
            <person name="Ito T."/>
            <person name="Fujiyama A."/>
            <person name="Inagaki F."/>
            <person name="Takami H."/>
        </authorList>
    </citation>
    <scope>NUCLEOTIDE SEQUENCE</scope>
    <source>
        <strain evidence="2">Expedition CK06-06</strain>
    </source>
</reference>
<dbReference type="InterPro" id="IPR036770">
    <property type="entry name" value="Ankyrin_rpt-contain_sf"/>
</dbReference>
<sequence>EVLEYLFSQNIDIDAQDFEGNSVFHLAIKQENRKLIKLLLHYPINTKLKNNERLRAIDIARKAGNFELVEYIQKTKQKIKLKPLINKALKITQQKVTVLEAKISKQKKKNKQLKKVLKLIIEPLLPKEEDSTPSERFKQLLERGMFAKQLQKNWIKETTQIIEKTKEISSSDRRKFYIHKQ</sequence>
<feature type="coiled-coil region" evidence="1">
    <location>
        <begin position="89"/>
        <end position="116"/>
    </location>
</feature>
<protein>
    <submittedName>
        <fullName evidence="2">Uncharacterized protein</fullName>
    </submittedName>
</protein>
<dbReference type="Pfam" id="PF12796">
    <property type="entry name" value="Ank_2"/>
    <property type="match status" value="1"/>
</dbReference>
<accession>X0RVF0</accession>
<gene>
    <name evidence="2" type="ORF">S01H1_07965</name>
</gene>
<dbReference type="AlphaFoldDB" id="X0RVF0"/>
<proteinExistence type="predicted"/>
<keyword evidence="1" id="KW-0175">Coiled coil</keyword>
<dbReference type="PROSITE" id="PS50088">
    <property type="entry name" value="ANK_REPEAT"/>
    <property type="match status" value="1"/>
</dbReference>
<comment type="caution">
    <text evidence="2">The sequence shown here is derived from an EMBL/GenBank/DDBJ whole genome shotgun (WGS) entry which is preliminary data.</text>
</comment>
<name>X0RVF0_9ZZZZ</name>
<feature type="non-terminal residue" evidence="2">
    <location>
        <position position="1"/>
    </location>
</feature>
<dbReference type="InterPro" id="IPR002110">
    <property type="entry name" value="Ankyrin_rpt"/>
</dbReference>
<evidence type="ECO:0000313" key="2">
    <source>
        <dbReference type="EMBL" id="GAF72814.1"/>
    </source>
</evidence>
<organism evidence="2">
    <name type="scientific">marine sediment metagenome</name>
    <dbReference type="NCBI Taxonomy" id="412755"/>
    <lineage>
        <taxon>unclassified sequences</taxon>
        <taxon>metagenomes</taxon>
        <taxon>ecological metagenomes</taxon>
    </lineage>
</organism>
<dbReference type="Gene3D" id="1.25.40.20">
    <property type="entry name" value="Ankyrin repeat-containing domain"/>
    <property type="match status" value="1"/>
</dbReference>
<evidence type="ECO:0000256" key="1">
    <source>
        <dbReference type="SAM" id="Coils"/>
    </source>
</evidence>
<dbReference type="SUPFAM" id="SSF48403">
    <property type="entry name" value="Ankyrin repeat"/>
    <property type="match status" value="1"/>
</dbReference>